<protein>
    <submittedName>
        <fullName evidence="1">LuxR family transcriptional regulator, maltose regulon positive regulatory protein</fullName>
    </submittedName>
</protein>
<sequence length="229" mass="24232">MLRRELGATRPDPVPALLGRAADWYAREGRTDEAVRHLIAAGDLVGATDLLRSSETWFFERGAAAAYLQFGEDAASAGGPADAEVCVMLAYAAVLSGRFDRVRHWCDAAEAVVDDGAVSIDGWLSARACLLTMRAAYGHEEGDLGATALAEGRGAVQLETDPERPGYVLAHAALASTLVRSEQYADAVALLADAWRRPSPALLPTSALLQTAGLLALNLLHVGELEPAR</sequence>
<evidence type="ECO:0000313" key="2">
    <source>
        <dbReference type="Proteomes" id="UP000198921"/>
    </source>
</evidence>
<gene>
    <name evidence="1" type="ORF">SAMN05660209_04604</name>
</gene>
<accession>A0A1H3Q2S3</accession>
<organism evidence="1 2">
    <name type="scientific">Geodermatophilus africanus</name>
    <dbReference type="NCBI Taxonomy" id="1137993"/>
    <lineage>
        <taxon>Bacteria</taxon>
        <taxon>Bacillati</taxon>
        <taxon>Actinomycetota</taxon>
        <taxon>Actinomycetes</taxon>
        <taxon>Geodermatophilales</taxon>
        <taxon>Geodermatophilaceae</taxon>
        <taxon>Geodermatophilus</taxon>
    </lineage>
</organism>
<dbReference type="RefSeq" id="WP_091161395.1">
    <property type="nucleotide sequence ID" value="NZ_FNOT01000019.1"/>
</dbReference>
<keyword evidence="2" id="KW-1185">Reference proteome</keyword>
<dbReference type="Gene3D" id="1.25.40.10">
    <property type="entry name" value="Tetratricopeptide repeat domain"/>
    <property type="match status" value="1"/>
</dbReference>
<dbReference type="EMBL" id="FNOT01000019">
    <property type="protein sequence ID" value="SDZ07842.1"/>
    <property type="molecule type" value="Genomic_DNA"/>
</dbReference>
<dbReference type="InterPro" id="IPR011990">
    <property type="entry name" value="TPR-like_helical_dom_sf"/>
</dbReference>
<evidence type="ECO:0000313" key="1">
    <source>
        <dbReference type="EMBL" id="SDZ07842.1"/>
    </source>
</evidence>
<name>A0A1H3Q2S3_9ACTN</name>
<proteinExistence type="predicted"/>
<dbReference type="SUPFAM" id="SSF48452">
    <property type="entry name" value="TPR-like"/>
    <property type="match status" value="1"/>
</dbReference>
<dbReference type="AlphaFoldDB" id="A0A1H3Q2S3"/>
<dbReference type="Proteomes" id="UP000198921">
    <property type="component" value="Unassembled WGS sequence"/>
</dbReference>
<reference evidence="2" key="1">
    <citation type="submission" date="2016-10" db="EMBL/GenBank/DDBJ databases">
        <authorList>
            <person name="Varghese N."/>
            <person name="Submissions S."/>
        </authorList>
    </citation>
    <scope>NUCLEOTIDE SEQUENCE [LARGE SCALE GENOMIC DNA]</scope>
    <source>
        <strain evidence="2">DSM 45422</strain>
    </source>
</reference>